<evidence type="ECO:0000313" key="4">
    <source>
        <dbReference type="EMBL" id="MET3650668.1"/>
    </source>
</evidence>
<dbReference type="Pfam" id="PF04245">
    <property type="entry name" value="NA37"/>
    <property type="match status" value="2"/>
</dbReference>
<dbReference type="InterPro" id="IPR007358">
    <property type="entry name" value="Nucleoid_associated_NdpA"/>
</dbReference>
<proteinExistence type="inferred from homology"/>
<comment type="subcellular location">
    <subcellularLocation>
        <location evidence="1">Cytoplasm</location>
        <location evidence="1">Nucleoid</location>
    </subcellularLocation>
</comment>
<reference evidence="4 5" key="1">
    <citation type="submission" date="2024-06" db="EMBL/GenBank/DDBJ databases">
        <title>Sorghum-associated microbial communities from plants grown in Nebraska, USA.</title>
        <authorList>
            <person name="Schachtman D."/>
        </authorList>
    </citation>
    <scope>NUCLEOTIDE SEQUENCE [LARGE SCALE GENOMIC DNA]</scope>
    <source>
        <strain evidence="4 5">1073</strain>
    </source>
</reference>
<name>A0ABV2JPA0_9GAMM</name>
<keyword evidence="5" id="KW-1185">Reference proteome</keyword>
<comment type="similarity">
    <text evidence="2">Belongs to the YejK family.</text>
</comment>
<evidence type="ECO:0000313" key="5">
    <source>
        <dbReference type="Proteomes" id="UP001549184"/>
    </source>
</evidence>
<dbReference type="EMBL" id="JBEPMU010000001">
    <property type="protein sequence ID" value="MET3650668.1"/>
    <property type="molecule type" value="Genomic_DNA"/>
</dbReference>
<organism evidence="4 5">
    <name type="scientific">Dyella japonica</name>
    <dbReference type="NCBI Taxonomy" id="231455"/>
    <lineage>
        <taxon>Bacteria</taxon>
        <taxon>Pseudomonadati</taxon>
        <taxon>Pseudomonadota</taxon>
        <taxon>Gammaproteobacteria</taxon>
        <taxon>Lysobacterales</taxon>
        <taxon>Rhodanobacteraceae</taxon>
        <taxon>Dyella</taxon>
    </lineage>
</organism>
<gene>
    <name evidence="4" type="ORF">ABIC75_000370</name>
</gene>
<comment type="caution">
    <text evidence="4">The sequence shown here is derived from an EMBL/GenBank/DDBJ whole genome shotgun (WGS) entry which is preliminary data.</text>
</comment>
<evidence type="ECO:0000256" key="1">
    <source>
        <dbReference type="ARBA" id="ARBA00004453"/>
    </source>
</evidence>
<keyword evidence="3" id="KW-0963">Cytoplasm</keyword>
<dbReference type="Proteomes" id="UP001549184">
    <property type="component" value="Unassembled WGS sequence"/>
</dbReference>
<dbReference type="PANTHER" id="PTHR38772:SF1">
    <property type="entry name" value="NUCLEOID-ASSOCIATED PROTEIN YEJK"/>
    <property type="match status" value="1"/>
</dbReference>
<protein>
    <submittedName>
        <fullName evidence="4">Nucleoid-associated protein</fullName>
    </submittedName>
</protein>
<dbReference type="RefSeq" id="WP_354012158.1">
    <property type="nucleotide sequence ID" value="NZ_JBEPMU010000001.1"/>
</dbReference>
<sequence>MDQLKFAVIHELVKERGATVARVNLREGLLDTSKPLVLHLASLLAGLLGRDQGAVYWGQFGDRRREGQFPGATATFSRELTEEQFVALTHTAMEELAALSAEESFATGGFIFFAAYTVRDVDYLLVAMIKERDGIALSEDFEPEEINEVDLSKLHQAARVNLHSYLATITNREEEASDEREGDEEADESARERTYLCFINRKGRDDVAGYFIKALGCEKGVSSARATKGVIKAVRAYVRKTEAIAPYAPRARQALIDYLDSLGDGSTVTLDHVVQVVARELPIEQVVHLEGLKAFLNEEDNQIPEDFQVNKRALQAYARIAARTDHWNLNFEINALGIRDAEIIYDHQRRSLTLTQIPVPMIKKIEDTLRDRGQLDGVE</sequence>
<evidence type="ECO:0000256" key="2">
    <source>
        <dbReference type="ARBA" id="ARBA00009035"/>
    </source>
</evidence>
<accession>A0ABV2JPA0</accession>
<evidence type="ECO:0000256" key="3">
    <source>
        <dbReference type="ARBA" id="ARBA00022490"/>
    </source>
</evidence>
<dbReference type="PANTHER" id="PTHR38772">
    <property type="match status" value="1"/>
</dbReference>